<gene>
    <name evidence="1" type="ORF">K432DRAFT_311097</name>
</gene>
<dbReference type="Proteomes" id="UP000250266">
    <property type="component" value="Unassembled WGS sequence"/>
</dbReference>
<feature type="non-terminal residue" evidence="1">
    <location>
        <position position="1"/>
    </location>
</feature>
<dbReference type="EMBL" id="KV745520">
    <property type="protein sequence ID" value="OCK74257.1"/>
    <property type="molecule type" value="Genomic_DNA"/>
</dbReference>
<evidence type="ECO:0000313" key="2">
    <source>
        <dbReference type="Proteomes" id="UP000250266"/>
    </source>
</evidence>
<name>A0A8E2DYT3_9PEZI</name>
<organism evidence="1 2">
    <name type="scientific">Lepidopterella palustris CBS 459.81</name>
    <dbReference type="NCBI Taxonomy" id="1314670"/>
    <lineage>
        <taxon>Eukaryota</taxon>
        <taxon>Fungi</taxon>
        <taxon>Dikarya</taxon>
        <taxon>Ascomycota</taxon>
        <taxon>Pezizomycotina</taxon>
        <taxon>Dothideomycetes</taxon>
        <taxon>Pleosporomycetidae</taxon>
        <taxon>Mytilinidiales</taxon>
        <taxon>Argynnaceae</taxon>
        <taxon>Lepidopterella</taxon>
    </lineage>
</organism>
<proteinExistence type="predicted"/>
<protein>
    <submittedName>
        <fullName evidence="1">Uncharacterized protein</fullName>
    </submittedName>
</protein>
<accession>A0A8E2DYT3</accession>
<reference evidence="1 2" key="1">
    <citation type="journal article" date="2016" name="Nat. Commun.">
        <title>Ectomycorrhizal ecology is imprinted in the genome of the dominant symbiotic fungus Cenococcum geophilum.</title>
        <authorList>
            <consortium name="DOE Joint Genome Institute"/>
            <person name="Peter M."/>
            <person name="Kohler A."/>
            <person name="Ohm R.A."/>
            <person name="Kuo A."/>
            <person name="Krutzmann J."/>
            <person name="Morin E."/>
            <person name="Arend M."/>
            <person name="Barry K.W."/>
            <person name="Binder M."/>
            <person name="Choi C."/>
            <person name="Clum A."/>
            <person name="Copeland A."/>
            <person name="Grisel N."/>
            <person name="Haridas S."/>
            <person name="Kipfer T."/>
            <person name="LaButti K."/>
            <person name="Lindquist E."/>
            <person name="Lipzen A."/>
            <person name="Maire R."/>
            <person name="Meier B."/>
            <person name="Mihaltcheva S."/>
            <person name="Molinier V."/>
            <person name="Murat C."/>
            <person name="Poggeler S."/>
            <person name="Quandt C.A."/>
            <person name="Sperisen C."/>
            <person name="Tritt A."/>
            <person name="Tisserant E."/>
            <person name="Crous P.W."/>
            <person name="Henrissat B."/>
            <person name="Nehls U."/>
            <person name="Egli S."/>
            <person name="Spatafora J.W."/>
            <person name="Grigoriev I.V."/>
            <person name="Martin F.M."/>
        </authorList>
    </citation>
    <scope>NUCLEOTIDE SEQUENCE [LARGE SCALE GENOMIC DNA]</scope>
    <source>
        <strain evidence="1 2">CBS 459.81</strain>
    </source>
</reference>
<dbReference type="AlphaFoldDB" id="A0A8E2DYT3"/>
<evidence type="ECO:0000313" key="1">
    <source>
        <dbReference type="EMBL" id="OCK74257.1"/>
    </source>
</evidence>
<keyword evidence="2" id="KW-1185">Reference proteome</keyword>
<sequence length="53" mass="6294">TLMDLSLTYRQRKANRIVWGWCINRGPTTSIFMAIIEFSIYKINTINTAYFNF</sequence>